<organism evidence="2 3">
    <name type="scientific">Methylophaga nitratireducenticrescens</name>
    <dbReference type="NCBI Taxonomy" id="754476"/>
    <lineage>
        <taxon>Bacteria</taxon>
        <taxon>Pseudomonadati</taxon>
        <taxon>Pseudomonadota</taxon>
        <taxon>Gammaproteobacteria</taxon>
        <taxon>Thiotrichales</taxon>
        <taxon>Piscirickettsiaceae</taxon>
        <taxon>Methylophaga</taxon>
    </lineage>
</organism>
<protein>
    <submittedName>
        <fullName evidence="2">Uncharacterized protein</fullName>
    </submittedName>
</protein>
<reference evidence="2 3" key="2">
    <citation type="journal article" date="2013" name="Int. J. Syst. Evol. Microbiol.">
        <title>Methylophaga nitratireducenticrescens sp. nov. and Methylophaga frappieri sp. nov., isolated from the biofilm of the methanol-fed denitrification system treating the seawater at the Montreal Biodome.</title>
        <authorList>
            <person name="Villeneuve C."/>
            <person name="Martineau C."/>
            <person name="Mauffrey F."/>
            <person name="Villemur R."/>
        </authorList>
    </citation>
    <scope>NUCLEOTIDE SEQUENCE [LARGE SCALE GENOMIC DNA]</scope>
    <source>
        <strain evidence="2 3">JAM1</strain>
    </source>
</reference>
<dbReference type="RefSeq" id="WP_014706835.1">
    <property type="nucleotide sequence ID" value="NC_017857.3"/>
</dbReference>
<dbReference type="PATRIC" id="fig|754476.3.peg.1619"/>
<proteinExistence type="predicted"/>
<dbReference type="OrthoDB" id="5565139at2"/>
<keyword evidence="1" id="KW-0732">Signal</keyword>
<dbReference type="EMBL" id="CP003390">
    <property type="protein sequence ID" value="AFI84462.1"/>
    <property type="molecule type" value="Genomic_DNA"/>
</dbReference>
<dbReference type="KEGG" id="mej:Q7A_1638"/>
<keyword evidence="3" id="KW-1185">Reference proteome</keyword>
<feature type="chain" id="PRO_5003653820" evidence="1">
    <location>
        <begin position="25"/>
        <end position="288"/>
    </location>
</feature>
<dbReference type="HOGENOM" id="CLU_828495_0_0_6"/>
<dbReference type="eggNOG" id="ENOG50342ZJ">
    <property type="taxonomic scope" value="Bacteria"/>
</dbReference>
<reference evidence="2 3" key="1">
    <citation type="journal article" date="2012" name="J. Bacteriol.">
        <title>Complete genome sequences of Methylophaga sp. strain JAM1 and Methylophaga sp. strain JAM7.</title>
        <authorList>
            <person name="Villeneuve C."/>
            <person name="Martineau C."/>
            <person name="Mauffrey F."/>
            <person name="Villemur R."/>
        </authorList>
    </citation>
    <scope>NUCLEOTIDE SEQUENCE [LARGE SCALE GENOMIC DNA]</scope>
    <source>
        <strain evidence="2 3">JAM1</strain>
    </source>
</reference>
<dbReference type="AlphaFoldDB" id="I1XJ93"/>
<evidence type="ECO:0000256" key="1">
    <source>
        <dbReference type="SAM" id="SignalP"/>
    </source>
</evidence>
<sequence length="288" mass="30969">MKNLKLAIAVSSALSVFASIQAMADWENLPAAGVSVGSDTSAYILCNPTGNFGWGRGASADVQPSSITDACAVLPLIDLLAPDANFTGADLVPKESRTVAIYMDSYTGGNPVDIGTFTEYVWQREVQEDVYECIYGMKVVLKNADYNDDESGTQNFEVNDMARKGWNGKMIDVAYSTVPAAAFSTYRIGRTFTSVKYGSGSGYVDQPPTGLGAKPAITYTQNADLESDWVDFTTLVHVGTTDASGMQYIRTSCTAEDFSTVSDAIRLRQTSRDGQPAIEVEVEGFIPN</sequence>
<dbReference type="Proteomes" id="UP000009144">
    <property type="component" value="Chromosome"/>
</dbReference>
<evidence type="ECO:0000313" key="3">
    <source>
        <dbReference type="Proteomes" id="UP000009144"/>
    </source>
</evidence>
<evidence type="ECO:0000313" key="2">
    <source>
        <dbReference type="EMBL" id="AFI84462.1"/>
    </source>
</evidence>
<feature type="signal peptide" evidence="1">
    <location>
        <begin position="1"/>
        <end position="24"/>
    </location>
</feature>
<dbReference type="STRING" id="754476.Q7A_1638"/>
<accession>I1XJ93</accession>
<name>I1XJ93_METNJ</name>
<gene>
    <name evidence="2" type="ordered locus">Q7A_1638</name>
</gene>